<evidence type="ECO:0000313" key="6">
    <source>
        <dbReference type="Proteomes" id="UP000000260"/>
    </source>
</evidence>
<evidence type="ECO:0000313" key="5">
    <source>
        <dbReference type="EMBL" id="ABU77201.1"/>
    </source>
</evidence>
<keyword evidence="3" id="KW-0067">ATP-binding</keyword>
<dbReference type="Pfam" id="PF00005">
    <property type="entry name" value="ABC_tran"/>
    <property type="match status" value="2"/>
</dbReference>
<dbReference type="InterPro" id="IPR027417">
    <property type="entry name" value="P-loop_NTPase"/>
</dbReference>
<dbReference type="GO" id="GO:0055085">
    <property type="term" value="P:transmembrane transport"/>
    <property type="evidence" value="ECO:0007669"/>
    <property type="project" value="UniProtKB-ARBA"/>
</dbReference>
<dbReference type="Pfam" id="PF08352">
    <property type="entry name" value="oligo_HPY"/>
    <property type="match status" value="1"/>
</dbReference>
<sequence>MMSEPVLDVRNLSLGWRHGRDVRRVVHNVSFSVAPGEVLAIVGESGSGKTTLAQTIIGLAGENGVWLGGDIRLNGEAITHASERRMNALRGKVISLVPQDPGSSLNPVKTIGDQVAEVLALHTGLSRRARDAEVAALLARVGLSEPALRAKQYPHQLSGGMKQRVLIAIALALKPALIIADEPTSALDVTVQARILDLLDELRRDAGTAVLFITHDLALADSRADRLLVFRHGEIQELGSAAQITHAPRAAYTRQLFADAPAFADGFRPRPARNGPPAAEIRALTQRFTLGGGHTLTALDAVNLTLERGMTHALVGESGSGKTTLARILLGFQTPVSGTVTVDGNEYGTLSREARRPLRQTIQMVWQNPFSSLDPRQSLFSIIEEPLRNFTRLSRAERREKVYDMAARVALAPALLAHKPHQLSGGQRQRVAIARALIPGPQIVILDEATSALDVTVQAQILSLLETLQDELGLTYLFISHDLATVRRFAHQVSVLRAGKLVEHGDVATVFRAPQNDYTRQLLNAIPAPRPLNKDVA</sequence>
<dbReference type="GO" id="GO:0016887">
    <property type="term" value="F:ATP hydrolysis activity"/>
    <property type="evidence" value="ECO:0007669"/>
    <property type="project" value="InterPro"/>
</dbReference>
<evidence type="ECO:0000256" key="1">
    <source>
        <dbReference type="ARBA" id="ARBA00022448"/>
    </source>
</evidence>
<dbReference type="NCBIfam" id="NF007739">
    <property type="entry name" value="PRK10419.1"/>
    <property type="match status" value="2"/>
</dbReference>
<dbReference type="InterPro" id="IPR003439">
    <property type="entry name" value="ABC_transporter-like_ATP-bd"/>
</dbReference>
<proteinExistence type="predicted"/>
<dbReference type="Gene3D" id="3.40.50.300">
    <property type="entry name" value="P-loop containing nucleotide triphosphate hydrolases"/>
    <property type="match status" value="2"/>
</dbReference>
<gene>
    <name evidence="5" type="ordered locus">ESA_01947</name>
</gene>
<dbReference type="CDD" id="cd03257">
    <property type="entry name" value="ABC_NikE_OppD_transporters"/>
    <property type="match status" value="2"/>
</dbReference>
<keyword evidence="1" id="KW-0813">Transport</keyword>
<dbReference type="GO" id="GO:0005524">
    <property type="term" value="F:ATP binding"/>
    <property type="evidence" value="ECO:0007669"/>
    <property type="project" value="UniProtKB-KW"/>
</dbReference>
<dbReference type="SMART" id="SM00382">
    <property type="entry name" value="AAA"/>
    <property type="match status" value="2"/>
</dbReference>
<dbReference type="EMBL" id="CP000783">
    <property type="protein sequence ID" value="ABU77201.1"/>
    <property type="molecule type" value="Genomic_DNA"/>
</dbReference>
<dbReference type="InterPro" id="IPR013563">
    <property type="entry name" value="Oligopep_ABC_C"/>
</dbReference>
<keyword evidence="2" id="KW-0547">Nucleotide-binding</keyword>
<dbReference type="InterPro" id="IPR003593">
    <property type="entry name" value="AAA+_ATPase"/>
</dbReference>
<dbReference type="GO" id="GO:0015833">
    <property type="term" value="P:peptide transport"/>
    <property type="evidence" value="ECO:0007669"/>
    <property type="project" value="InterPro"/>
</dbReference>
<dbReference type="FunFam" id="3.40.50.300:FF:000016">
    <property type="entry name" value="Oligopeptide ABC transporter ATP-binding component"/>
    <property type="match status" value="1"/>
</dbReference>
<name>A7MPX3_CROS8</name>
<feature type="domain" description="ABC transporter" evidence="4">
    <location>
        <begin position="281"/>
        <end position="523"/>
    </location>
</feature>
<dbReference type="NCBIfam" id="NF008453">
    <property type="entry name" value="PRK11308.1"/>
    <property type="match status" value="2"/>
</dbReference>
<dbReference type="PROSITE" id="PS00211">
    <property type="entry name" value="ABC_TRANSPORTER_1"/>
    <property type="match status" value="2"/>
</dbReference>
<accession>A7MPX3</accession>
<protein>
    <recommendedName>
        <fullName evidence="4">ABC transporter domain-containing protein</fullName>
    </recommendedName>
</protein>
<dbReference type="PROSITE" id="PS50893">
    <property type="entry name" value="ABC_TRANSPORTER_2"/>
    <property type="match status" value="2"/>
</dbReference>
<dbReference type="AlphaFoldDB" id="A7MPX3"/>
<dbReference type="InterPro" id="IPR050319">
    <property type="entry name" value="ABC_transp_ATP-bind"/>
</dbReference>
<feature type="domain" description="ABC transporter" evidence="4">
    <location>
        <begin position="9"/>
        <end position="257"/>
    </location>
</feature>
<evidence type="ECO:0000259" key="4">
    <source>
        <dbReference type="PROSITE" id="PS50893"/>
    </source>
</evidence>
<dbReference type="SUPFAM" id="SSF52540">
    <property type="entry name" value="P-loop containing nucleoside triphosphate hydrolases"/>
    <property type="match status" value="2"/>
</dbReference>
<reference evidence="5 6" key="1">
    <citation type="journal article" date="2010" name="PLoS ONE">
        <title>Genome sequence of Cronobacter sakazakii BAA-894 and comparative genomic hybridization analysis with other Cronobacter species.</title>
        <authorList>
            <person name="Kucerova E."/>
            <person name="Clifton S.W."/>
            <person name="Xia X.Q."/>
            <person name="Long F."/>
            <person name="Porwollik S."/>
            <person name="Fulton L."/>
            <person name="Fronick C."/>
            <person name="Minx P."/>
            <person name="Kyung K."/>
            <person name="Warren W."/>
            <person name="Fulton R."/>
            <person name="Feng D."/>
            <person name="Wollam A."/>
            <person name="Shah N."/>
            <person name="Bhonagiri V."/>
            <person name="Nash W.E."/>
            <person name="Hallsworth-Pepin K."/>
            <person name="Wilson R.K."/>
            <person name="McClelland M."/>
            <person name="Forsythe S.J."/>
        </authorList>
    </citation>
    <scope>NUCLEOTIDE SEQUENCE [LARGE SCALE GENOMIC DNA]</scope>
    <source>
        <strain evidence="5 6">ATCC BAA-894</strain>
    </source>
</reference>
<dbReference type="Proteomes" id="UP000000260">
    <property type="component" value="Chromosome"/>
</dbReference>
<dbReference type="KEGG" id="esa:ESA_01947"/>
<dbReference type="InterPro" id="IPR017871">
    <property type="entry name" value="ABC_transporter-like_CS"/>
</dbReference>
<dbReference type="PANTHER" id="PTHR43776">
    <property type="entry name" value="TRANSPORT ATP-BINDING PROTEIN"/>
    <property type="match status" value="1"/>
</dbReference>
<evidence type="ECO:0000256" key="3">
    <source>
        <dbReference type="ARBA" id="ARBA00022840"/>
    </source>
</evidence>
<dbReference type="HOGENOM" id="CLU_000604_86_4_6"/>
<organism evidence="5 6">
    <name type="scientific">Cronobacter sakazakii (strain ATCC BAA-894)</name>
    <name type="common">Enterobacter sakazakii</name>
    <dbReference type="NCBI Taxonomy" id="290339"/>
    <lineage>
        <taxon>Bacteria</taxon>
        <taxon>Pseudomonadati</taxon>
        <taxon>Pseudomonadota</taxon>
        <taxon>Gammaproteobacteria</taxon>
        <taxon>Enterobacterales</taxon>
        <taxon>Enterobacteriaceae</taxon>
        <taxon>Cronobacter</taxon>
    </lineage>
</organism>
<keyword evidence="6" id="KW-1185">Reference proteome</keyword>
<evidence type="ECO:0000256" key="2">
    <source>
        <dbReference type="ARBA" id="ARBA00022741"/>
    </source>
</evidence>